<dbReference type="OrthoDB" id="9157298at2"/>
<protein>
    <recommendedName>
        <fullName evidence="3">Collagen triple helix repeat protein</fullName>
    </recommendedName>
</protein>
<proteinExistence type="predicted"/>
<accession>A0A368Y6I6</accession>
<gene>
    <name evidence="1" type="ORF">DES41_102128</name>
</gene>
<dbReference type="EMBL" id="QPJK01000002">
    <property type="protein sequence ID" value="RCW73814.1"/>
    <property type="molecule type" value="Genomic_DNA"/>
</dbReference>
<dbReference type="RefSeq" id="WP_114466981.1">
    <property type="nucleotide sequence ID" value="NZ_QPJK01000002.1"/>
</dbReference>
<dbReference type="Proteomes" id="UP000252884">
    <property type="component" value="Unassembled WGS sequence"/>
</dbReference>
<evidence type="ECO:0000313" key="2">
    <source>
        <dbReference type="Proteomes" id="UP000252884"/>
    </source>
</evidence>
<evidence type="ECO:0000313" key="1">
    <source>
        <dbReference type="EMBL" id="RCW73814.1"/>
    </source>
</evidence>
<comment type="caution">
    <text evidence="1">The sequence shown here is derived from an EMBL/GenBank/DDBJ whole genome shotgun (WGS) entry which is preliminary data.</text>
</comment>
<name>A0A368Y6I6_9BURK</name>
<reference evidence="1 2" key="1">
    <citation type="submission" date="2018-07" db="EMBL/GenBank/DDBJ databases">
        <title>Genomic Encyclopedia of Type Strains, Phase IV (KMG-IV): sequencing the most valuable type-strain genomes for metagenomic binning, comparative biology and taxonomic classification.</title>
        <authorList>
            <person name="Goeker M."/>
        </authorList>
    </citation>
    <scope>NUCLEOTIDE SEQUENCE [LARGE SCALE GENOMIC DNA]</scope>
    <source>
        <strain evidence="1 2">DSM 21634</strain>
    </source>
</reference>
<dbReference type="AlphaFoldDB" id="A0A368Y6I6"/>
<keyword evidence="2" id="KW-1185">Reference proteome</keyword>
<organism evidence="1 2">
    <name type="scientific">Pseudorhodoferax soli</name>
    <dbReference type="NCBI Taxonomy" id="545864"/>
    <lineage>
        <taxon>Bacteria</taxon>
        <taxon>Pseudomonadati</taxon>
        <taxon>Pseudomonadota</taxon>
        <taxon>Betaproteobacteria</taxon>
        <taxon>Burkholderiales</taxon>
        <taxon>Comamonadaceae</taxon>
    </lineage>
</organism>
<evidence type="ECO:0008006" key="3">
    <source>
        <dbReference type="Google" id="ProtNLM"/>
    </source>
</evidence>
<sequence length="300" mass="31217">MFDPELFGQAMGEEIRKAVAPLLSEISELKTQLAQRPDFTALVAQEVAKAVAAVPVPADGKDCDMEVVQTMVTAAVKALPVPKDGNDGENGRDGRSVTIEDLQPLIASAVKSVRDESADAVAAAIKALPVPKDGEPGLKGDPGEKGADGIGLAGAMIDRDGALLVTLTNGTVKSLGPVVGKDGKDGTDGADGMSLDAFDLTYLEETHEVAIKAACAGRTKEVRFPAGGLRPGSYWREGTKAKACEAWVHDGSLWIATKDTSGKPQAQSEDWIIAARKGRDGESIVKTIQAGPPAPIKLGR</sequence>